<gene>
    <name evidence="2" type="ORF">A6R68_08564</name>
</gene>
<feature type="region of interest" description="Disordered" evidence="1">
    <location>
        <begin position="1"/>
        <end position="21"/>
    </location>
</feature>
<reference evidence="2 3" key="1">
    <citation type="submission" date="2016-06" db="EMBL/GenBank/DDBJ databases">
        <title>The Draft Genome Sequence and Annotation of the Desert Woodrat Neotoma lepida.</title>
        <authorList>
            <person name="Campbell M."/>
            <person name="Oakeson K.F."/>
            <person name="Yandell M."/>
            <person name="Halpert J.R."/>
            <person name="Dearing D."/>
        </authorList>
    </citation>
    <scope>NUCLEOTIDE SEQUENCE [LARGE SCALE GENOMIC DNA]</scope>
    <source>
        <strain evidence="2">417</strain>
        <tissue evidence="2">Liver</tissue>
    </source>
</reference>
<accession>A0A1A6G4M3</accession>
<comment type="caution">
    <text evidence="2">The sequence shown here is derived from an EMBL/GenBank/DDBJ whole genome shotgun (WGS) entry which is preliminary data.</text>
</comment>
<dbReference type="EMBL" id="LZPO01107903">
    <property type="protein sequence ID" value="OBS60317.1"/>
    <property type="molecule type" value="Genomic_DNA"/>
</dbReference>
<evidence type="ECO:0000256" key="1">
    <source>
        <dbReference type="SAM" id="MobiDB-lite"/>
    </source>
</evidence>
<proteinExistence type="predicted"/>
<name>A0A1A6G4M3_NEOLE</name>
<evidence type="ECO:0000313" key="2">
    <source>
        <dbReference type="EMBL" id="OBS60317.1"/>
    </source>
</evidence>
<dbReference type="AlphaFoldDB" id="A0A1A6G4M3"/>
<sequence>MSNRRWRGRGGGSGSQPRGSRLVRCGRVRTAGRLAAGGTGRRLQGLAESHEPPALQLGPVAPEALVCDSMCGLALR</sequence>
<dbReference type="Proteomes" id="UP000092124">
    <property type="component" value="Unassembled WGS sequence"/>
</dbReference>
<organism evidence="2 3">
    <name type="scientific">Neotoma lepida</name>
    <name type="common">Desert woodrat</name>
    <dbReference type="NCBI Taxonomy" id="56216"/>
    <lineage>
        <taxon>Eukaryota</taxon>
        <taxon>Metazoa</taxon>
        <taxon>Chordata</taxon>
        <taxon>Craniata</taxon>
        <taxon>Vertebrata</taxon>
        <taxon>Euteleostomi</taxon>
        <taxon>Mammalia</taxon>
        <taxon>Eutheria</taxon>
        <taxon>Euarchontoglires</taxon>
        <taxon>Glires</taxon>
        <taxon>Rodentia</taxon>
        <taxon>Myomorpha</taxon>
        <taxon>Muroidea</taxon>
        <taxon>Cricetidae</taxon>
        <taxon>Neotominae</taxon>
        <taxon>Neotoma</taxon>
    </lineage>
</organism>
<evidence type="ECO:0000313" key="3">
    <source>
        <dbReference type="Proteomes" id="UP000092124"/>
    </source>
</evidence>
<keyword evidence="3" id="KW-1185">Reference proteome</keyword>
<protein>
    <submittedName>
        <fullName evidence="2">Uncharacterized protein</fullName>
    </submittedName>
</protein>